<dbReference type="Proteomes" id="UP000005806">
    <property type="component" value="Unassembled WGS sequence"/>
</dbReference>
<comment type="caution">
    <text evidence="1">The sequence shown here is derived from an EMBL/GenBank/DDBJ whole genome shotgun (WGS) entry which is preliminary data.</text>
</comment>
<evidence type="ECO:0000313" key="2">
    <source>
        <dbReference type="Proteomes" id="UP000005806"/>
    </source>
</evidence>
<accession>A0A822L623</accession>
<gene>
    <name evidence="1" type="ORF">MICCA_1660005</name>
</gene>
<organism evidence="1 2">
    <name type="scientific">Microcystis aeruginosa PCC 9432</name>
    <dbReference type="NCBI Taxonomy" id="1160280"/>
    <lineage>
        <taxon>Bacteria</taxon>
        <taxon>Bacillati</taxon>
        <taxon>Cyanobacteriota</taxon>
        <taxon>Cyanophyceae</taxon>
        <taxon>Oscillatoriophycideae</taxon>
        <taxon>Chroococcales</taxon>
        <taxon>Microcystaceae</taxon>
        <taxon>Microcystis</taxon>
    </lineage>
</organism>
<protein>
    <submittedName>
        <fullName evidence="1">Uncharacterized protein</fullName>
    </submittedName>
</protein>
<sequence>MIQSNDKMLISNKNHGVRYHYDWEPERLIRPQDVILLVEENKQLIRQPKLTLSDGRTIFFKKNDSRFSFPPFPETSLFSRLIPSTTITNDQKNSPAIYLEPQK</sequence>
<proteinExistence type="predicted"/>
<dbReference type="EMBL" id="CAIH01000075">
    <property type="protein sequence ID" value="CCH91579.1"/>
    <property type="molecule type" value="Genomic_DNA"/>
</dbReference>
<evidence type="ECO:0000313" key="1">
    <source>
        <dbReference type="EMBL" id="CCH91579.1"/>
    </source>
</evidence>
<reference evidence="1 2" key="1">
    <citation type="submission" date="2012-04" db="EMBL/GenBank/DDBJ databases">
        <authorList>
            <person name="Genoscope - CEA"/>
        </authorList>
    </citation>
    <scope>NUCLEOTIDE SEQUENCE [LARGE SCALE GENOMIC DNA]</scope>
    <source>
        <strain evidence="1 2">9432</strain>
    </source>
</reference>
<name>A0A822L623_MICAE</name>
<dbReference type="AlphaFoldDB" id="A0A822L623"/>